<dbReference type="Proteomes" id="UP000192920">
    <property type="component" value="Unassembled WGS sequence"/>
</dbReference>
<evidence type="ECO:0000313" key="3">
    <source>
        <dbReference type="Proteomes" id="UP000192920"/>
    </source>
</evidence>
<sequence length="178" mass="19574">MRIEPLADHRQLIAEIAALLHAEWGDLAPWASRDEIERRFAGQASTGHAPFTLVALADSGELLGTASVKLFELPSHPDKAHWMGEVFIPRALRGRGIGSALVLACITQSRALDLPALYLYTPDQQALYERFGWQEIAREVVNDELVSIMVLALTETVPDDAACRGQEPEELDMEGVTS</sequence>
<dbReference type="PANTHER" id="PTHR13538:SF4">
    <property type="entry name" value="N-ALPHA-ACETYLTRANSFERASE 80"/>
    <property type="match status" value="1"/>
</dbReference>
<keyword evidence="3" id="KW-1185">Reference proteome</keyword>
<proteinExistence type="predicted"/>
<dbReference type="InterPro" id="IPR016181">
    <property type="entry name" value="Acyl_CoA_acyltransferase"/>
</dbReference>
<accession>A0A1Y6BEG2</accession>
<dbReference type="PANTHER" id="PTHR13538">
    <property type="entry name" value="N-ACETYLTRANSFERASE 6"/>
    <property type="match status" value="1"/>
</dbReference>
<dbReference type="GO" id="GO:0008080">
    <property type="term" value="F:N-acetyltransferase activity"/>
    <property type="evidence" value="ECO:0007669"/>
    <property type="project" value="InterPro"/>
</dbReference>
<evidence type="ECO:0000259" key="1">
    <source>
        <dbReference type="PROSITE" id="PS51186"/>
    </source>
</evidence>
<dbReference type="InterPro" id="IPR000182">
    <property type="entry name" value="GNAT_dom"/>
</dbReference>
<dbReference type="CDD" id="cd04301">
    <property type="entry name" value="NAT_SF"/>
    <property type="match status" value="1"/>
</dbReference>
<gene>
    <name evidence="2" type="ORF">SAMN02745746_00608</name>
</gene>
<feature type="domain" description="N-acetyltransferase" evidence="1">
    <location>
        <begin position="1"/>
        <end position="154"/>
    </location>
</feature>
<dbReference type="AlphaFoldDB" id="A0A1Y6BEG2"/>
<dbReference type="InterPro" id="IPR039840">
    <property type="entry name" value="NAA80"/>
</dbReference>
<dbReference type="GO" id="GO:0005737">
    <property type="term" value="C:cytoplasm"/>
    <property type="evidence" value="ECO:0007669"/>
    <property type="project" value="TreeGrafter"/>
</dbReference>
<name>A0A1Y6BEG2_9NEIS</name>
<protein>
    <submittedName>
        <fullName evidence="2">N-acetylglutamate synthase, GNAT family</fullName>
    </submittedName>
</protein>
<reference evidence="3" key="1">
    <citation type="submission" date="2017-04" db="EMBL/GenBank/DDBJ databases">
        <authorList>
            <person name="Varghese N."/>
            <person name="Submissions S."/>
        </authorList>
    </citation>
    <scope>NUCLEOTIDE SEQUENCE [LARGE SCALE GENOMIC DNA]</scope>
    <source>
        <strain evidence="3">DSM 22618</strain>
    </source>
</reference>
<organism evidence="2 3">
    <name type="scientific">Pseudogulbenkiania subflava DSM 22618</name>
    <dbReference type="NCBI Taxonomy" id="1123014"/>
    <lineage>
        <taxon>Bacteria</taxon>
        <taxon>Pseudomonadati</taxon>
        <taxon>Pseudomonadota</taxon>
        <taxon>Betaproteobacteria</taxon>
        <taxon>Neisseriales</taxon>
        <taxon>Chromobacteriaceae</taxon>
        <taxon>Pseudogulbenkiania</taxon>
    </lineage>
</organism>
<evidence type="ECO:0000313" key="2">
    <source>
        <dbReference type="EMBL" id="SME99325.1"/>
    </source>
</evidence>
<dbReference type="STRING" id="1123014.SAMN02745746_00608"/>
<dbReference type="SUPFAM" id="SSF55729">
    <property type="entry name" value="Acyl-CoA N-acyltransferases (Nat)"/>
    <property type="match status" value="1"/>
</dbReference>
<dbReference type="PROSITE" id="PS51186">
    <property type="entry name" value="GNAT"/>
    <property type="match status" value="1"/>
</dbReference>
<dbReference type="GO" id="GO:1905502">
    <property type="term" value="F:acetyl-CoA binding"/>
    <property type="evidence" value="ECO:0007669"/>
    <property type="project" value="TreeGrafter"/>
</dbReference>
<dbReference type="Pfam" id="PF00583">
    <property type="entry name" value="Acetyltransf_1"/>
    <property type="match status" value="1"/>
</dbReference>
<dbReference type="RefSeq" id="WP_085274962.1">
    <property type="nucleotide sequence ID" value="NZ_FXAG01000002.1"/>
</dbReference>
<dbReference type="Gene3D" id="3.40.630.30">
    <property type="match status" value="1"/>
</dbReference>
<dbReference type="EMBL" id="FXAG01000002">
    <property type="protein sequence ID" value="SME99325.1"/>
    <property type="molecule type" value="Genomic_DNA"/>
</dbReference>